<dbReference type="Proteomes" id="UP000607559">
    <property type="component" value="Unassembled WGS sequence"/>
</dbReference>
<dbReference type="GO" id="GO:0016020">
    <property type="term" value="C:membrane"/>
    <property type="evidence" value="ECO:0007669"/>
    <property type="project" value="UniProtKB-SubCell"/>
</dbReference>
<comment type="caution">
    <text evidence="7">The sequence shown here is derived from an EMBL/GenBank/DDBJ whole genome shotgun (WGS) entry which is preliminary data.</text>
</comment>
<keyword evidence="2 5" id="KW-0812">Transmembrane</keyword>
<dbReference type="Pfam" id="PF07291">
    <property type="entry name" value="MauE"/>
    <property type="match status" value="1"/>
</dbReference>
<dbReference type="EMBL" id="BMJC01000007">
    <property type="protein sequence ID" value="GGB23756.1"/>
    <property type="molecule type" value="Genomic_DNA"/>
</dbReference>
<dbReference type="AlphaFoldDB" id="A0A8J2XX24"/>
<gene>
    <name evidence="7" type="ORF">GCM10011511_54520</name>
</gene>
<evidence type="ECO:0000313" key="7">
    <source>
        <dbReference type="EMBL" id="GGB23756.1"/>
    </source>
</evidence>
<protein>
    <recommendedName>
        <fullName evidence="6">Methylamine utilisation protein MauE domain-containing protein</fullName>
    </recommendedName>
</protein>
<organism evidence="7 8">
    <name type="scientific">Puia dinghuensis</name>
    <dbReference type="NCBI Taxonomy" id="1792502"/>
    <lineage>
        <taxon>Bacteria</taxon>
        <taxon>Pseudomonadati</taxon>
        <taxon>Bacteroidota</taxon>
        <taxon>Chitinophagia</taxon>
        <taxon>Chitinophagales</taxon>
        <taxon>Chitinophagaceae</taxon>
        <taxon>Puia</taxon>
    </lineage>
</organism>
<dbReference type="RefSeq" id="WP_188937781.1">
    <property type="nucleotide sequence ID" value="NZ_BMJC01000007.1"/>
</dbReference>
<comment type="subcellular location">
    <subcellularLocation>
        <location evidence="1">Membrane</location>
        <topology evidence="1">Multi-pass membrane protein</topology>
    </subcellularLocation>
</comment>
<keyword evidence="4 5" id="KW-0472">Membrane</keyword>
<evidence type="ECO:0000259" key="6">
    <source>
        <dbReference type="Pfam" id="PF07291"/>
    </source>
</evidence>
<evidence type="ECO:0000256" key="3">
    <source>
        <dbReference type="ARBA" id="ARBA00022989"/>
    </source>
</evidence>
<feature type="transmembrane region" description="Helical" evidence="5">
    <location>
        <begin position="73"/>
        <end position="95"/>
    </location>
</feature>
<accession>A0A8J2XX24</accession>
<reference evidence="7" key="2">
    <citation type="submission" date="2020-09" db="EMBL/GenBank/DDBJ databases">
        <authorList>
            <person name="Sun Q."/>
            <person name="Zhou Y."/>
        </authorList>
    </citation>
    <scope>NUCLEOTIDE SEQUENCE</scope>
    <source>
        <strain evidence="7">CGMCC 1.15448</strain>
    </source>
</reference>
<name>A0A8J2XX24_9BACT</name>
<feature type="domain" description="Methylamine utilisation protein MauE" evidence="6">
    <location>
        <begin position="5"/>
        <end position="131"/>
    </location>
</feature>
<evidence type="ECO:0000256" key="1">
    <source>
        <dbReference type="ARBA" id="ARBA00004141"/>
    </source>
</evidence>
<dbReference type="InterPro" id="IPR009908">
    <property type="entry name" value="Methylamine_util_MauE"/>
</dbReference>
<evidence type="ECO:0000256" key="4">
    <source>
        <dbReference type="ARBA" id="ARBA00023136"/>
    </source>
</evidence>
<keyword evidence="3 5" id="KW-1133">Transmembrane helix</keyword>
<proteinExistence type="predicted"/>
<dbReference type="UniPathway" id="UPA00895"/>
<evidence type="ECO:0000256" key="2">
    <source>
        <dbReference type="ARBA" id="ARBA00022692"/>
    </source>
</evidence>
<evidence type="ECO:0000313" key="8">
    <source>
        <dbReference type="Proteomes" id="UP000607559"/>
    </source>
</evidence>
<evidence type="ECO:0000256" key="5">
    <source>
        <dbReference type="SAM" id="Phobius"/>
    </source>
</evidence>
<feature type="transmembrane region" description="Helical" evidence="5">
    <location>
        <begin position="115"/>
        <end position="132"/>
    </location>
</feature>
<reference evidence="7" key="1">
    <citation type="journal article" date="2014" name="Int. J. Syst. Evol. Microbiol.">
        <title>Complete genome sequence of Corynebacterium casei LMG S-19264T (=DSM 44701T), isolated from a smear-ripened cheese.</title>
        <authorList>
            <consortium name="US DOE Joint Genome Institute (JGI-PGF)"/>
            <person name="Walter F."/>
            <person name="Albersmeier A."/>
            <person name="Kalinowski J."/>
            <person name="Ruckert C."/>
        </authorList>
    </citation>
    <scope>NUCLEOTIDE SEQUENCE</scope>
    <source>
        <strain evidence="7">CGMCC 1.15448</strain>
    </source>
</reference>
<keyword evidence="8" id="KW-1185">Reference proteome</keyword>
<dbReference type="GO" id="GO:0030416">
    <property type="term" value="P:methylamine metabolic process"/>
    <property type="evidence" value="ECO:0007669"/>
    <property type="project" value="InterPro"/>
</dbReference>
<feature type="transmembrane region" description="Helical" evidence="5">
    <location>
        <begin position="45"/>
        <end position="66"/>
    </location>
</feature>
<sequence>MKKDLVFQIIICLLILLFVYTAVSKLADYNNFLFVLRQTDELRPFAAILSIALPLVEIVVAVLLIIPSTRHKGLYTSLILMSVFTIYVAYVNFLASHRPCACGGVLKGLKWRQHLIFNIIFTLIALAGIWLNKTLHQQDNVPLQANLEVSGK</sequence>